<reference evidence="1" key="1">
    <citation type="journal article" date="2021" name="Proc. Natl. Acad. Sci. U.S.A.">
        <title>A Catalog of Tens of Thousands of Viruses from Human Metagenomes Reveals Hidden Associations with Chronic Diseases.</title>
        <authorList>
            <person name="Tisza M.J."/>
            <person name="Buck C.B."/>
        </authorList>
    </citation>
    <scope>NUCLEOTIDE SEQUENCE</scope>
    <source>
        <strain evidence="1">CtkmZ20</strain>
    </source>
</reference>
<sequence>MIKRGAKMHILANGAVRDHRSTIMNHLKIRIMKEVHYIWIDFESSTGSSKSILLRNGCFSLDGAKKFIKSLRPKTLYENRPTFLKDCVKITLTAQNIVSSNTLYRRTINIVA</sequence>
<name>A0A8S5NSX2_9CAUD</name>
<evidence type="ECO:0000313" key="1">
    <source>
        <dbReference type="EMBL" id="DAD97901.1"/>
    </source>
</evidence>
<proteinExistence type="predicted"/>
<protein>
    <submittedName>
        <fullName evidence="1">Uncharacterized protein</fullName>
    </submittedName>
</protein>
<accession>A0A8S5NSX2</accession>
<dbReference type="EMBL" id="BK015248">
    <property type="protein sequence ID" value="DAD97901.1"/>
    <property type="molecule type" value="Genomic_DNA"/>
</dbReference>
<organism evidence="1">
    <name type="scientific">Myoviridae sp. ctkmZ20</name>
    <dbReference type="NCBI Taxonomy" id="2825166"/>
    <lineage>
        <taxon>Viruses</taxon>
        <taxon>Duplodnaviria</taxon>
        <taxon>Heunggongvirae</taxon>
        <taxon>Uroviricota</taxon>
        <taxon>Caudoviricetes</taxon>
    </lineage>
</organism>